<comment type="caution">
    <text evidence="2">The sequence shown here is derived from an EMBL/GenBank/DDBJ whole genome shotgun (WGS) entry which is preliminary data.</text>
</comment>
<dbReference type="AlphaFoldDB" id="A0A0U0Y1C2"/>
<protein>
    <submittedName>
        <fullName evidence="2">Uncharacterized protein</fullName>
    </submittedName>
</protein>
<dbReference type="Proteomes" id="UP000284557">
    <property type="component" value="Unassembled WGS sequence"/>
</dbReference>
<feature type="compositionally biased region" description="Polar residues" evidence="1">
    <location>
        <begin position="61"/>
        <end position="71"/>
    </location>
</feature>
<organism evidence="2 4">
    <name type="scientific">Mycobacteroides abscessus</name>
    <dbReference type="NCBI Taxonomy" id="36809"/>
    <lineage>
        <taxon>Bacteria</taxon>
        <taxon>Bacillati</taxon>
        <taxon>Actinomycetota</taxon>
        <taxon>Actinomycetes</taxon>
        <taxon>Mycobacteriales</taxon>
        <taxon>Mycobacteriaceae</taxon>
        <taxon>Mycobacteroides</taxon>
    </lineage>
</organism>
<evidence type="ECO:0000256" key="1">
    <source>
        <dbReference type="SAM" id="MobiDB-lite"/>
    </source>
</evidence>
<dbReference type="EMBL" id="QXBN01000007">
    <property type="protein sequence ID" value="RIT39833.1"/>
    <property type="molecule type" value="Genomic_DNA"/>
</dbReference>
<proteinExistence type="predicted"/>
<dbReference type="InterPro" id="IPR006311">
    <property type="entry name" value="TAT_signal"/>
</dbReference>
<dbReference type="PROSITE" id="PS51318">
    <property type="entry name" value="TAT"/>
    <property type="match status" value="1"/>
</dbReference>
<dbReference type="EMBL" id="CSUW01000011">
    <property type="protein sequence ID" value="CPT57967.1"/>
    <property type="molecule type" value="Genomic_DNA"/>
</dbReference>
<evidence type="ECO:0000313" key="2">
    <source>
        <dbReference type="EMBL" id="CPT57967.1"/>
    </source>
</evidence>
<dbReference type="GeneID" id="93381730"/>
<name>A0A0U0Y1C2_9MYCO</name>
<reference evidence="2 4" key="1">
    <citation type="submission" date="2015-03" db="EMBL/GenBank/DDBJ databases">
        <authorList>
            <consortium name="Pathogen Informatics"/>
            <person name="Murphy D."/>
        </authorList>
    </citation>
    <scope>NUCLEOTIDE SEQUENCE [LARGE SCALE GENOMIC DNA]</scope>
    <source>
        <strain evidence="2 4">PAP036</strain>
    </source>
</reference>
<evidence type="ECO:0000313" key="3">
    <source>
        <dbReference type="EMBL" id="RIT39833.1"/>
    </source>
</evidence>
<reference evidence="3 5" key="2">
    <citation type="submission" date="2018-08" db="EMBL/GenBank/DDBJ databases">
        <title>Linezolid Resistance in Mycobacterium abscessus: MIC Distribution and Comprehensive Investigation of Resistance Mechanisms.</title>
        <authorList>
            <person name="Ye M."/>
            <person name="Xu L."/>
            <person name="Zou Y."/>
            <person name="Li B."/>
            <person name="Guo Q."/>
            <person name="Zhang Y."/>
            <person name="Zhan M."/>
            <person name="Xu B."/>
            <person name="Yu F."/>
            <person name="Zhang Z."/>
            <person name="Chu H."/>
        </authorList>
    </citation>
    <scope>NUCLEOTIDE SEQUENCE [LARGE SCALE GENOMIC DNA]</scope>
    <source>
        <strain evidence="3 5">G143</strain>
    </source>
</reference>
<accession>A0A0U0Y1C2</accession>
<evidence type="ECO:0000313" key="5">
    <source>
        <dbReference type="Proteomes" id="UP000284557"/>
    </source>
</evidence>
<sequence length="120" mass="12144">MRFQSRRVWLAAVLIAPAVVTAGGIGLAAGSAVAPMADSHHAAAATIPDHPTVSMRIMLASNDSGPNNPDSDISGPYDSDKTNIAPKAPSSGTGMACEDQGVACDHDQSGSVLSSDNDEV</sequence>
<feature type="compositionally biased region" description="Polar residues" evidence="1">
    <location>
        <begin position="109"/>
        <end position="120"/>
    </location>
</feature>
<feature type="region of interest" description="Disordered" evidence="1">
    <location>
        <begin position="58"/>
        <end position="120"/>
    </location>
</feature>
<dbReference type="RefSeq" id="WP_005082735.1">
    <property type="nucleotide sequence ID" value="NZ_CM125927.1"/>
</dbReference>
<gene>
    <name evidence="3" type="ORF">D2E76_11255</name>
    <name evidence="2" type="ORF">ERS075527_04331</name>
</gene>
<evidence type="ECO:0000313" key="4">
    <source>
        <dbReference type="Proteomes" id="UP000038487"/>
    </source>
</evidence>
<dbReference type="Proteomes" id="UP000038487">
    <property type="component" value="Unassembled WGS sequence"/>
</dbReference>